<accession>H2CZ14</accession>
<keyword evidence="8 12" id="KW-0675">Receptor</keyword>
<evidence type="ECO:0000256" key="10">
    <source>
        <dbReference type="SAM" id="MobiDB-lite"/>
    </source>
</evidence>
<feature type="transmembrane region" description="Helical" evidence="11">
    <location>
        <begin position="110"/>
        <end position="129"/>
    </location>
</feature>
<dbReference type="PRINTS" id="PR00900">
    <property type="entry name" value="PHEROMONEAR"/>
</dbReference>
<proteinExistence type="inferred from homology"/>
<comment type="subcellular location">
    <subcellularLocation>
        <location evidence="1">Membrane</location>
        <topology evidence="1">Multi-pass membrane protein</topology>
    </subcellularLocation>
</comment>
<dbReference type="AlphaFoldDB" id="H2CZ14"/>
<evidence type="ECO:0000256" key="6">
    <source>
        <dbReference type="ARBA" id="ARBA00023040"/>
    </source>
</evidence>
<feature type="transmembrane region" description="Helical" evidence="11">
    <location>
        <begin position="74"/>
        <end position="90"/>
    </location>
</feature>
<dbReference type="CDD" id="cd14966">
    <property type="entry name" value="7tmD_STE3"/>
    <property type="match status" value="1"/>
</dbReference>
<evidence type="ECO:0000256" key="3">
    <source>
        <dbReference type="ARBA" id="ARBA00022507"/>
    </source>
</evidence>
<dbReference type="Gene3D" id="1.20.1070.10">
    <property type="entry name" value="Rhodopsin 7-helix transmembrane proteins"/>
    <property type="match status" value="1"/>
</dbReference>
<keyword evidence="4 11" id="KW-0812">Transmembrane</keyword>
<keyword evidence="9" id="KW-0807">Transducer</keyword>
<evidence type="ECO:0000256" key="5">
    <source>
        <dbReference type="ARBA" id="ARBA00022989"/>
    </source>
</evidence>
<dbReference type="PRINTS" id="PR00899">
    <property type="entry name" value="GPCRSTE3"/>
</dbReference>
<gene>
    <name evidence="12" type="primary">pra1</name>
</gene>
<dbReference type="InterPro" id="IPR001546">
    <property type="entry name" value="GPCR_Pheromne_A_rcpt"/>
</dbReference>
<dbReference type="Pfam" id="PF02076">
    <property type="entry name" value="STE3"/>
    <property type="match status" value="1"/>
</dbReference>
<dbReference type="GO" id="GO:0004933">
    <property type="term" value="F:mating-type a-factor pheromone receptor activity"/>
    <property type="evidence" value="ECO:0007669"/>
    <property type="project" value="InterPro"/>
</dbReference>
<dbReference type="GO" id="GO:0000750">
    <property type="term" value="P:pheromone-dependent signal transduction involved in conjugation with cellular fusion"/>
    <property type="evidence" value="ECO:0007669"/>
    <property type="project" value="TreeGrafter"/>
</dbReference>
<feature type="compositionally biased region" description="Polar residues" evidence="10">
    <location>
        <begin position="342"/>
        <end position="359"/>
    </location>
</feature>
<protein>
    <submittedName>
        <fullName evidence="12">Pheromone receptor a1</fullName>
    </submittedName>
</protein>
<feature type="transmembrane region" description="Helical" evidence="11">
    <location>
        <begin position="35"/>
        <end position="54"/>
    </location>
</feature>
<keyword evidence="3" id="KW-0589">Pheromone response</keyword>
<evidence type="ECO:0000256" key="1">
    <source>
        <dbReference type="ARBA" id="ARBA00004141"/>
    </source>
</evidence>
<evidence type="ECO:0000256" key="9">
    <source>
        <dbReference type="ARBA" id="ARBA00023224"/>
    </source>
</evidence>
<feature type="transmembrane region" description="Helical" evidence="11">
    <location>
        <begin position="203"/>
        <end position="222"/>
    </location>
</feature>
<evidence type="ECO:0000256" key="2">
    <source>
        <dbReference type="ARBA" id="ARBA00011085"/>
    </source>
</evidence>
<comment type="similarity">
    <text evidence="2">Belongs to the G-protein coupled receptor 4 family.</text>
</comment>
<sequence length="359" mass="40544">MLDHVTPFFALFASILVLLPLNWHIRSRNVGTITLCLYLFFGNLDNFVNSAVWWSSTANKAPGFCEISIRLRHALYIAIPASNLVIARKLESIASTRQVRATAAEQKKSVIIDLLISVGLPILYVSLMIVNQTYRYGIIEEVGCWPFLLLSWVWVLLVAAPVLVVSFVSAIYSVLAFRWFWIRRRQFQAVLASSASTIDKAKYVRLLSLTAIDMLLFFPIYVGSVANTIKQAIGTPYGSWSDVHIGFSHVPELTAEVMQMDPTFKARLILSRLVCPLSAYIFFAMFGLGQEARQGYKQAILRALTFLRLRKESKRSAQNHIVADIEVVTFQSRETFGGHEQSPYSEKFSINTPTKYEEA</sequence>
<feature type="transmembrane region" description="Helical" evidence="11">
    <location>
        <begin position="149"/>
        <end position="182"/>
    </location>
</feature>
<keyword evidence="5 11" id="KW-1133">Transmembrane helix</keyword>
<dbReference type="EMBL" id="JN367439">
    <property type="protein sequence ID" value="AEY62485.1"/>
    <property type="molecule type" value="Genomic_DNA"/>
</dbReference>
<reference evidence="12" key="1">
    <citation type="journal article" date="2011" name="PLoS Genet.">
        <title>Interspecific sex in grass smuts and the genetic diversity of their pheromone-receptor system.</title>
        <authorList>
            <person name="Kellner R."/>
            <person name="Vollmeister E."/>
            <person name="Feldbrugge M."/>
            <person name="Begerow D."/>
        </authorList>
    </citation>
    <scope>NUCLEOTIDE SEQUENCE</scope>
</reference>
<dbReference type="GO" id="GO:0005886">
    <property type="term" value="C:plasma membrane"/>
    <property type="evidence" value="ECO:0007669"/>
    <property type="project" value="TreeGrafter"/>
</dbReference>
<keyword evidence="6" id="KW-0297">G-protein coupled receptor</keyword>
<evidence type="ECO:0000256" key="4">
    <source>
        <dbReference type="ARBA" id="ARBA00022692"/>
    </source>
</evidence>
<dbReference type="PANTHER" id="PTHR28097">
    <property type="entry name" value="PHEROMONE A FACTOR RECEPTOR"/>
    <property type="match status" value="1"/>
</dbReference>
<dbReference type="InterPro" id="IPR001499">
    <property type="entry name" value="GPCR_STE3"/>
</dbReference>
<feature type="region of interest" description="Disordered" evidence="10">
    <location>
        <begin position="337"/>
        <end position="359"/>
    </location>
</feature>
<evidence type="ECO:0000256" key="7">
    <source>
        <dbReference type="ARBA" id="ARBA00023136"/>
    </source>
</evidence>
<evidence type="ECO:0000256" key="11">
    <source>
        <dbReference type="SAM" id="Phobius"/>
    </source>
</evidence>
<evidence type="ECO:0000256" key="8">
    <source>
        <dbReference type="ARBA" id="ARBA00023170"/>
    </source>
</evidence>
<organism evidence="12">
    <name type="scientific">Ustilago cynodontis</name>
    <dbReference type="NCBI Taxonomy" id="63396"/>
    <lineage>
        <taxon>Eukaryota</taxon>
        <taxon>Fungi</taxon>
        <taxon>Dikarya</taxon>
        <taxon>Basidiomycota</taxon>
        <taxon>Ustilaginomycotina</taxon>
        <taxon>Ustilaginomycetes</taxon>
        <taxon>Ustilaginales</taxon>
        <taxon>Ustilaginaceae</taxon>
        <taxon>Ustilago</taxon>
    </lineage>
</organism>
<evidence type="ECO:0000313" key="12">
    <source>
        <dbReference type="EMBL" id="AEY62485.1"/>
    </source>
</evidence>
<feature type="transmembrane region" description="Helical" evidence="11">
    <location>
        <begin position="6"/>
        <end position="23"/>
    </location>
</feature>
<keyword evidence="7 11" id="KW-0472">Membrane</keyword>
<name>H2CZ14_9BASI</name>
<dbReference type="PANTHER" id="PTHR28097:SF1">
    <property type="entry name" value="PHEROMONE A FACTOR RECEPTOR"/>
    <property type="match status" value="1"/>
</dbReference>
<feature type="transmembrane region" description="Helical" evidence="11">
    <location>
        <begin position="269"/>
        <end position="288"/>
    </location>
</feature>